<sequence>MPSASYEDIGGSAGQAATPGPSSTKARPSLSNNTRRTYIDVDLEDEDEIDGSLKDEERADSVLSVSSRTGKKNKDKGKAVTLPKKFVEDDIKDQARKKAKKDKLKRTIKMNSQKYVYVGNLSQEVTDLMLEELFSSFGSIRSILIRSAGGYPSTSQPDSGGSGSGSRYTRYESRIYASVEFKNPVSVYRAMQLDGEELCGQRMVIVRDALDLPEFKNMIDSYMASSVPYEESSSPPPRGSRAKTEAAEIIPQPRQSTGAYRTSPSRLHFEHTTARIAYQFRPRVNEEQQQNTNTRSSAKSTRKR</sequence>
<comment type="caution">
    <text evidence="1">The sequence shown here is derived from an EMBL/GenBank/DDBJ whole genome shotgun (WGS) entry which is preliminary data.</text>
</comment>
<organism evidence="1 2">
    <name type="scientific">Irpex rosettiformis</name>
    <dbReference type="NCBI Taxonomy" id="378272"/>
    <lineage>
        <taxon>Eukaryota</taxon>
        <taxon>Fungi</taxon>
        <taxon>Dikarya</taxon>
        <taxon>Basidiomycota</taxon>
        <taxon>Agaricomycotina</taxon>
        <taxon>Agaricomycetes</taxon>
        <taxon>Polyporales</taxon>
        <taxon>Irpicaceae</taxon>
        <taxon>Irpex</taxon>
    </lineage>
</organism>
<protein>
    <submittedName>
        <fullName evidence="1">Uncharacterized protein</fullName>
    </submittedName>
</protein>
<name>A0ACB8UER5_9APHY</name>
<keyword evidence="2" id="KW-1185">Reference proteome</keyword>
<dbReference type="EMBL" id="MU274903">
    <property type="protein sequence ID" value="KAI0092832.1"/>
    <property type="molecule type" value="Genomic_DNA"/>
</dbReference>
<dbReference type="Proteomes" id="UP001055072">
    <property type="component" value="Unassembled WGS sequence"/>
</dbReference>
<evidence type="ECO:0000313" key="1">
    <source>
        <dbReference type="EMBL" id="KAI0092832.1"/>
    </source>
</evidence>
<proteinExistence type="predicted"/>
<accession>A0ACB8UER5</accession>
<gene>
    <name evidence="1" type="ORF">BDY19DRAFT_990512</name>
</gene>
<reference evidence="1" key="1">
    <citation type="journal article" date="2021" name="Environ. Microbiol.">
        <title>Gene family expansions and transcriptome signatures uncover fungal adaptations to wood decay.</title>
        <authorList>
            <person name="Hage H."/>
            <person name="Miyauchi S."/>
            <person name="Viragh M."/>
            <person name="Drula E."/>
            <person name="Min B."/>
            <person name="Chaduli D."/>
            <person name="Navarro D."/>
            <person name="Favel A."/>
            <person name="Norest M."/>
            <person name="Lesage-Meessen L."/>
            <person name="Balint B."/>
            <person name="Merenyi Z."/>
            <person name="de Eugenio L."/>
            <person name="Morin E."/>
            <person name="Martinez A.T."/>
            <person name="Baldrian P."/>
            <person name="Stursova M."/>
            <person name="Martinez M.J."/>
            <person name="Novotny C."/>
            <person name="Magnuson J.K."/>
            <person name="Spatafora J.W."/>
            <person name="Maurice S."/>
            <person name="Pangilinan J."/>
            <person name="Andreopoulos W."/>
            <person name="LaButti K."/>
            <person name="Hundley H."/>
            <person name="Na H."/>
            <person name="Kuo A."/>
            <person name="Barry K."/>
            <person name="Lipzen A."/>
            <person name="Henrissat B."/>
            <person name="Riley R."/>
            <person name="Ahrendt S."/>
            <person name="Nagy L.G."/>
            <person name="Grigoriev I.V."/>
            <person name="Martin F."/>
            <person name="Rosso M.N."/>
        </authorList>
    </citation>
    <scope>NUCLEOTIDE SEQUENCE</scope>
    <source>
        <strain evidence="1">CBS 384.51</strain>
    </source>
</reference>
<evidence type="ECO:0000313" key="2">
    <source>
        <dbReference type="Proteomes" id="UP001055072"/>
    </source>
</evidence>